<dbReference type="Pfam" id="PF00400">
    <property type="entry name" value="WD40"/>
    <property type="match status" value="1"/>
</dbReference>
<dbReference type="InterPro" id="IPR015943">
    <property type="entry name" value="WD40/YVTN_repeat-like_dom_sf"/>
</dbReference>
<dbReference type="SMART" id="SM00320">
    <property type="entry name" value="WD40"/>
    <property type="match status" value="3"/>
</dbReference>
<dbReference type="Proteomes" id="UP001159427">
    <property type="component" value="Unassembled WGS sequence"/>
</dbReference>
<evidence type="ECO:0000313" key="3">
    <source>
        <dbReference type="EMBL" id="CAH3025782.1"/>
    </source>
</evidence>
<feature type="region of interest" description="Disordered" evidence="2">
    <location>
        <begin position="340"/>
        <end position="359"/>
    </location>
</feature>
<dbReference type="Gene3D" id="2.130.10.10">
    <property type="entry name" value="YVTN repeat-like/Quinoprotein amine dehydrogenase"/>
    <property type="match status" value="1"/>
</dbReference>
<sequence length="715" mass="76768">MRFAARRRKPSVLSALIRRETNIQYPSDRDLLLSYAEESSVLSCHRTKECDLPGSPKSTFLISFNPDKMTMASSHGDHTVRIVDCKTGRCLKTLRGHPRTPWCVAFHPSSDQLLASGCLGGQVRVWNLKTGDSEVYTPPDKAVIASLAFHPTDHVLLIATSNKLFFWSWDQPKPFACVETASAEEKVRLVAFSSLGDHILTAVTNIASETTNPGTIPQSHSSTMNRLLQSIGSSRVGSDQFTAYMLRPSNGSSTTSSHETSTANSLSCPHGRDLNSDPISTNASVSSESSENLNLNSTSSSGREPSAFTNTETDSEDSRNEDYRGVFAVFRARDSNSWNFQVTGDENASSSESMEPDAATNSVMLESDSAGASSSVSLSLSAGDTDMYSATETVTLPEPSGGVEDSLPFSSRYLSSDSDGAVSNADETNQEASDRVVGVGRVINVGPSSSRTSYLSHGSNHSSSFATLAGVQGSGTAVATATARTFRHVHTAVVVADGTNGGPQFALRTAINRAIAGAFAGCGEGAVASNIINTTHRLQWWDFSQVKLPDLKDSESNVIVPSCKIHNDASCDISKDGKLLATFVPSAQGFPDDGVVAVYSLEKEYFGQCVFSKKFGPNAISISLSPQNQFIMVGLAARRLHWHLTSRQMIAQIFRLTGKNKSNTEEVKPVVSVMHESESDLRTHLSVNAAFFHPLVGSGLVYGTNRGQVLLRQFG</sequence>
<dbReference type="SUPFAM" id="SSF69322">
    <property type="entry name" value="Tricorn protease domain 2"/>
    <property type="match status" value="1"/>
</dbReference>
<dbReference type="PROSITE" id="PS50082">
    <property type="entry name" value="WD_REPEATS_2"/>
    <property type="match status" value="1"/>
</dbReference>
<dbReference type="SUPFAM" id="SSF50978">
    <property type="entry name" value="WD40 repeat-like"/>
    <property type="match status" value="1"/>
</dbReference>
<keyword evidence="1" id="KW-0853">WD repeat</keyword>
<dbReference type="PANTHER" id="PTHR22874">
    <property type="entry name" value="ACTIVATING MOLECULE IN BECN1-REGULATED AUTOPHAGY PROTEIN 1"/>
    <property type="match status" value="1"/>
</dbReference>
<feature type="region of interest" description="Disordered" evidence="2">
    <location>
        <begin position="393"/>
        <end position="434"/>
    </location>
</feature>
<feature type="compositionally biased region" description="Polar residues" evidence="2">
    <location>
        <begin position="408"/>
        <end position="418"/>
    </location>
</feature>
<comment type="caution">
    <text evidence="3">The sequence shown here is derived from an EMBL/GenBank/DDBJ whole genome shotgun (WGS) entry which is preliminary data.</text>
</comment>
<accession>A0ABN8M849</accession>
<name>A0ABN8M849_9CNID</name>
<evidence type="ECO:0008006" key="5">
    <source>
        <dbReference type="Google" id="ProtNLM"/>
    </source>
</evidence>
<evidence type="ECO:0000256" key="2">
    <source>
        <dbReference type="SAM" id="MobiDB-lite"/>
    </source>
</evidence>
<dbReference type="InterPro" id="IPR001680">
    <property type="entry name" value="WD40_rpt"/>
</dbReference>
<dbReference type="PANTHER" id="PTHR22874:SF1">
    <property type="entry name" value="ACTIVATING MOLECULE IN BECN1-REGULATED AUTOPHAGY PROTEIN 1"/>
    <property type="match status" value="1"/>
</dbReference>
<protein>
    <recommendedName>
        <fullName evidence="5">Activating molecule in BECN1-regulated autophagy protein 1</fullName>
    </recommendedName>
</protein>
<reference evidence="3 4" key="1">
    <citation type="submission" date="2022-05" db="EMBL/GenBank/DDBJ databases">
        <authorList>
            <consortium name="Genoscope - CEA"/>
            <person name="William W."/>
        </authorList>
    </citation>
    <scope>NUCLEOTIDE SEQUENCE [LARGE SCALE GENOMIC DNA]</scope>
</reference>
<feature type="compositionally biased region" description="Low complexity" evidence="2">
    <location>
        <begin position="249"/>
        <end position="265"/>
    </location>
</feature>
<evidence type="ECO:0000256" key="1">
    <source>
        <dbReference type="PROSITE-ProRule" id="PRU00221"/>
    </source>
</evidence>
<feature type="repeat" description="WD" evidence="1">
    <location>
        <begin position="94"/>
        <end position="136"/>
    </location>
</feature>
<feature type="compositionally biased region" description="Low complexity" evidence="2">
    <location>
        <begin position="280"/>
        <end position="301"/>
    </location>
</feature>
<feature type="region of interest" description="Disordered" evidence="2">
    <location>
        <begin position="245"/>
        <end position="320"/>
    </location>
</feature>
<dbReference type="InterPro" id="IPR052596">
    <property type="entry name" value="AMBRA1_autophagy"/>
</dbReference>
<keyword evidence="4" id="KW-1185">Reference proteome</keyword>
<organism evidence="3 4">
    <name type="scientific">Porites evermanni</name>
    <dbReference type="NCBI Taxonomy" id="104178"/>
    <lineage>
        <taxon>Eukaryota</taxon>
        <taxon>Metazoa</taxon>
        <taxon>Cnidaria</taxon>
        <taxon>Anthozoa</taxon>
        <taxon>Hexacorallia</taxon>
        <taxon>Scleractinia</taxon>
        <taxon>Fungiina</taxon>
        <taxon>Poritidae</taxon>
        <taxon>Porites</taxon>
    </lineage>
</organism>
<dbReference type="EMBL" id="CALNXI010000371">
    <property type="protein sequence ID" value="CAH3025782.1"/>
    <property type="molecule type" value="Genomic_DNA"/>
</dbReference>
<dbReference type="PROSITE" id="PS50294">
    <property type="entry name" value="WD_REPEATS_REGION"/>
    <property type="match status" value="1"/>
</dbReference>
<proteinExistence type="predicted"/>
<gene>
    <name evidence="3" type="ORF">PEVE_00027168</name>
</gene>
<evidence type="ECO:0000313" key="4">
    <source>
        <dbReference type="Proteomes" id="UP001159427"/>
    </source>
</evidence>
<dbReference type="InterPro" id="IPR036322">
    <property type="entry name" value="WD40_repeat_dom_sf"/>
</dbReference>